<reference evidence="3 4" key="1">
    <citation type="journal article" date="2020" name="ISME J.">
        <title>Uncovering the hidden diversity of litter-decomposition mechanisms in mushroom-forming fungi.</title>
        <authorList>
            <person name="Floudas D."/>
            <person name="Bentzer J."/>
            <person name="Ahren D."/>
            <person name="Johansson T."/>
            <person name="Persson P."/>
            <person name="Tunlid A."/>
        </authorList>
    </citation>
    <scope>NUCLEOTIDE SEQUENCE [LARGE SCALE GENOMIC DNA]</scope>
    <source>
        <strain evidence="3 4">CBS 406.79</strain>
    </source>
</reference>
<keyword evidence="2" id="KW-1133">Transmembrane helix</keyword>
<feature type="transmembrane region" description="Helical" evidence="2">
    <location>
        <begin position="109"/>
        <end position="128"/>
    </location>
</feature>
<evidence type="ECO:0000256" key="1">
    <source>
        <dbReference type="SAM" id="MobiDB-lite"/>
    </source>
</evidence>
<protein>
    <submittedName>
        <fullName evidence="3">Uncharacterized protein</fullName>
    </submittedName>
</protein>
<keyword evidence="2" id="KW-0812">Transmembrane</keyword>
<name>A0A8H5LP50_9AGAR</name>
<organism evidence="3 4">
    <name type="scientific">Collybiopsis confluens</name>
    <dbReference type="NCBI Taxonomy" id="2823264"/>
    <lineage>
        <taxon>Eukaryota</taxon>
        <taxon>Fungi</taxon>
        <taxon>Dikarya</taxon>
        <taxon>Basidiomycota</taxon>
        <taxon>Agaricomycotina</taxon>
        <taxon>Agaricomycetes</taxon>
        <taxon>Agaricomycetidae</taxon>
        <taxon>Agaricales</taxon>
        <taxon>Marasmiineae</taxon>
        <taxon>Omphalotaceae</taxon>
        <taxon>Collybiopsis</taxon>
    </lineage>
</organism>
<feature type="compositionally biased region" description="Polar residues" evidence="1">
    <location>
        <begin position="280"/>
        <end position="289"/>
    </location>
</feature>
<evidence type="ECO:0000256" key="2">
    <source>
        <dbReference type="SAM" id="Phobius"/>
    </source>
</evidence>
<keyword evidence="4" id="KW-1185">Reference proteome</keyword>
<feature type="transmembrane region" description="Helical" evidence="2">
    <location>
        <begin position="148"/>
        <end position="170"/>
    </location>
</feature>
<feature type="transmembrane region" description="Helical" evidence="2">
    <location>
        <begin position="191"/>
        <end position="212"/>
    </location>
</feature>
<dbReference type="Proteomes" id="UP000518752">
    <property type="component" value="Unassembled WGS sequence"/>
</dbReference>
<feature type="transmembrane region" description="Helical" evidence="2">
    <location>
        <begin position="224"/>
        <end position="247"/>
    </location>
</feature>
<keyword evidence="2" id="KW-0472">Membrane</keyword>
<dbReference type="EMBL" id="JAACJN010000188">
    <property type="protein sequence ID" value="KAF5364402.1"/>
    <property type="molecule type" value="Genomic_DNA"/>
</dbReference>
<feature type="transmembrane region" description="Helical" evidence="2">
    <location>
        <begin position="29"/>
        <end position="50"/>
    </location>
</feature>
<comment type="caution">
    <text evidence="3">The sequence shown here is derived from an EMBL/GenBank/DDBJ whole genome shotgun (WGS) entry which is preliminary data.</text>
</comment>
<feature type="region of interest" description="Disordered" evidence="1">
    <location>
        <begin position="270"/>
        <end position="289"/>
    </location>
</feature>
<dbReference type="AlphaFoldDB" id="A0A8H5LP50"/>
<evidence type="ECO:0000313" key="3">
    <source>
        <dbReference type="EMBL" id="KAF5364402.1"/>
    </source>
</evidence>
<accession>A0A8H5LP50</accession>
<gene>
    <name evidence="3" type="ORF">D9757_011915</name>
</gene>
<dbReference type="OrthoDB" id="3174319at2759"/>
<proteinExistence type="predicted"/>
<sequence length="289" mass="32444">MEFMLSVSACSLLIRRERGITRAFSAQNFLVPAILIMFTNSTLLFTSTLLSDIVQVKALTLNSGYNPIPVLTEWGVIEVVVSRITYLFSDAIVVWRAWILFEGHIQFRYFLGVCFLVSFASIVIDLAFAIKENLEDALVNPSFTSIRLLLPIALLFTNILTTLIVARRRWQYKQFVEKNHERTGRSRADNILVILIKSGVIYCGIWILFLIFSGRSQPLSEPEFYLGLYIPHLTSMYPTTIILMTALGKNEWTSQNMPDANANGSISQSLQFASGPHGARSSTGFGTGR</sequence>
<evidence type="ECO:0000313" key="4">
    <source>
        <dbReference type="Proteomes" id="UP000518752"/>
    </source>
</evidence>